<reference evidence="2 3" key="1">
    <citation type="submission" date="2024-07" db="EMBL/GenBank/DDBJ databases">
        <title>Section-level genome sequencing and comparative genomics of Aspergillus sections Usti and Cavernicolus.</title>
        <authorList>
            <consortium name="Lawrence Berkeley National Laboratory"/>
            <person name="Nybo J.L."/>
            <person name="Vesth T.C."/>
            <person name="Theobald S."/>
            <person name="Frisvad J.C."/>
            <person name="Larsen T.O."/>
            <person name="Kjaerboelling I."/>
            <person name="Rothschild-Mancinelli K."/>
            <person name="Lyhne E.K."/>
            <person name="Kogle M.E."/>
            <person name="Barry K."/>
            <person name="Clum A."/>
            <person name="Na H."/>
            <person name="Ledsgaard L."/>
            <person name="Lin J."/>
            <person name="Lipzen A."/>
            <person name="Kuo A."/>
            <person name="Riley R."/>
            <person name="Mondo S."/>
            <person name="Labutti K."/>
            <person name="Haridas S."/>
            <person name="Pangalinan J."/>
            <person name="Salamov A.A."/>
            <person name="Simmons B.A."/>
            <person name="Magnuson J.K."/>
            <person name="Chen J."/>
            <person name="Drula E."/>
            <person name="Henrissat B."/>
            <person name="Wiebenga A."/>
            <person name="Lubbers R.J."/>
            <person name="Gomes A.C."/>
            <person name="Macurrencykelacurrency M.R."/>
            <person name="Stajich J."/>
            <person name="Grigoriev I.V."/>
            <person name="Mortensen U.H."/>
            <person name="De Vries R.P."/>
            <person name="Baker S.E."/>
            <person name="Andersen M.R."/>
        </authorList>
    </citation>
    <scope>NUCLEOTIDE SEQUENCE [LARGE SCALE GENOMIC DNA]</scope>
    <source>
        <strain evidence="2 3">CBS 449.75</strain>
    </source>
</reference>
<protein>
    <recommendedName>
        <fullName evidence="1">AMP-dependent synthetase/ligase domain-containing protein</fullName>
    </recommendedName>
</protein>
<proteinExistence type="predicted"/>
<comment type="caution">
    <text evidence="2">The sequence shown here is derived from an EMBL/GenBank/DDBJ whole genome shotgun (WGS) entry which is preliminary data.</text>
</comment>
<dbReference type="PANTHER" id="PTHR24096:SF295">
    <property type="entry name" value="ACETYL-COA SYNTHETASE-LIKE PROTEIN"/>
    <property type="match status" value="1"/>
</dbReference>
<dbReference type="InterPro" id="IPR020845">
    <property type="entry name" value="AMP-binding_CS"/>
</dbReference>
<dbReference type="InterPro" id="IPR042099">
    <property type="entry name" value="ANL_N_sf"/>
</dbReference>
<dbReference type="Gene3D" id="3.40.50.12780">
    <property type="entry name" value="N-terminal domain of ligase-like"/>
    <property type="match status" value="1"/>
</dbReference>
<name>A0ABR4L5H2_9EURO</name>
<dbReference type="Proteomes" id="UP001610432">
    <property type="component" value="Unassembled WGS sequence"/>
</dbReference>
<organism evidence="2 3">
    <name type="scientific">Aspergillus lucknowensis</name>
    <dbReference type="NCBI Taxonomy" id="176173"/>
    <lineage>
        <taxon>Eukaryota</taxon>
        <taxon>Fungi</taxon>
        <taxon>Dikarya</taxon>
        <taxon>Ascomycota</taxon>
        <taxon>Pezizomycotina</taxon>
        <taxon>Eurotiomycetes</taxon>
        <taxon>Eurotiomycetidae</taxon>
        <taxon>Eurotiales</taxon>
        <taxon>Aspergillaceae</taxon>
        <taxon>Aspergillus</taxon>
        <taxon>Aspergillus subgen. Nidulantes</taxon>
    </lineage>
</organism>
<evidence type="ECO:0000259" key="1">
    <source>
        <dbReference type="Pfam" id="PF00501"/>
    </source>
</evidence>
<dbReference type="EMBL" id="JBFXLQ010000126">
    <property type="protein sequence ID" value="KAL2859780.1"/>
    <property type="molecule type" value="Genomic_DNA"/>
</dbReference>
<dbReference type="GeneID" id="98149186"/>
<dbReference type="PANTHER" id="PTHR24096">
    <property type="entry name" value="LONG-CHAIN-FATTY-ACID--COA LIGASE"/>
    <property type="match status" value="1"/>
</dbReference>
<sequence>MDRLCSFIRFKCCSSRQPAEIDGGLLHNEPSVFLHIERGLRQNPHGLAVISTHQPPRHLSSLVGDASHDEPCLAWTYTQLHRAALRVAGGLLAHGARSNSTMLLLVPNGVEYAVLLWMAVILRLTIVCLDPGLLDASKQDELRDLIDLTKPSIVVVQDEAGAGAVTRTLTSLNQILDQDILGITLTKPESNTPPAWTSFLTLATSPALSPPATASLLSAARADNPNRTHSIMFTSGTSGRPKGCPLRVSGMTHVLHSQSWLLNTENSTRALQQAHNSRGIAPAQTLQTWRAGGAVVMTGNGFDAGDLVESVRRQRVSFVVLTPAMVHAAEGEMDARSSSVSGRVDVDCVKTVQVGGDAVTREILERCCRIFPSANVVVNHGMTEGGGAFHWPFSGRKVRKIPFYGEMSPVGCVAAGAIVRIWDLERKTVCRRGQLGQLHVCCGSTIPEYLNGVSAESFYEEGGRRWFDTGDVAMMDRKGLVFILGRRKDMIRTKGSAKSTAKGVMPAPVESCLERFASQTCVVNVDGPFAVLESFSGRSEAQIRRHVVRSLGKQYTLRGVASLQQLGMSTFPVNATHKIIRTEVQAAVLKYLQL</sequence>
<keyword evidence="3" id="KW-1185">Reference proteome</keyword>
<dbReference type="PROSITE" id="PS00455">
    <property type="entry name" value="AMP_BINDING"/>
    <property type="match status" value="1"/>
</dbReference>
<dbReference type="RefSeq" id="XP_070880336.1">
    <property type="nucleotide sequence ID" value="XM_071034114.1"/>
</dbReference>
<feature type="domain" description="AMP-dependent synthetase/ligase" evidence="1">
    <location>
        <begin position="74"/>
        <end position="441"/>
    </location>
</feature>
<gene>
    <name evidence="2" type="ORF">BJX67DRAFT_386647</name>
</gene>
<dbReference type="SUPFAM" id="SSF56801">
    <property type="entry name" value="Acetyl-CoA synthetase-like"/>
    <property type="match status" value="1"/>
</dbReference>
<dbReference type="Pfam" id="PF00501">
    <property type="entry name" value="AMP-binding"/>
    <property type="match status" value="1"/>
</dbReference>
<dbReference type="InterPro" id="IPR000873">
    <property type="entry name" value="AMP-dep_synth/lig_dom"/>
</dbReference>
<evidence type="ECO:0000313" key="3">
    <source>
        <dbReference type="Proteomes" id="UP001610432"/>
    </source>
</evidence>
<accession>A0ABR4L5H2</accession>
<evidence type="ECO:0000313" key="2">
    <source>
        <dbReference type="EMBL" id="KAL2859780.1"/>
    </source>
</evidence>